<dbReference type="InterPro" id="IPR036876">
    <property type="entry name" value="UVR_dom_sf"/>
</dbReference>
<dbReference type="SUPFAM" id="SSF82771">
    <property type="entry name" value="GIY-YIG endonuclease"/>
    <property type="match status" value="1"/>
</dbReference>
<proteinExistence type="predicted"/>
<dbReference type="CDD" id="cd10434">
    <property type="entry name" value="GIY-YIG_UvrC_Cho"/>
    <property type="match status" value="1"/>
</dbReference>
<evidence type="ECO:0000259" key="8">
    <source>
        <dbReference type="PROSITE" id="PS50165"/>
    </source>
</evidence>
<feature type="domain" description="UvrC family homology region profile" evidence="8">
    <location>
        <begin position="234"/>
        <end position="364"/>
    </location>
</feature>
<organism evidence="9 10">
    <name type="scientific">Candidatus Saganbacteria bacterium CG08_land_8_20_14_0_20_45_16</name>
    <dbReference type="NCBI Taxonomy" id="2014293"/>
    <lineage>
        <taxon>Bacteria</taxon>
        <taxon>Bacillati</taxon>
        <taxon>Saganbacteria</taxon>
    </lineage>
</organism>
<dbReference type="Pfam" id="PF01541">
    <property type="entry name" value="GIY-YIG"/>
    <property type="match status" value="1"/>
</dbReference>
<accession>A0A2H0Y1P8</accession>
<dbReference type="Gene3D" id="3.30.420.340">
    <property type="entry name" value="UvrC, RNAse H endonuclease domain"/>
    <property type="match status" value="1"/>
</dbReference>
<dbReference type="Pfam" id="PF02151">
    <property type="entry name" value="UVR"/>
    <property type="match status" value="1"/>
</dbReference>
<dbReference type="PROSITE" id="PS50164">
    <property type="entry name" value="GIY_YIG"/>
    <property type="match status" value="1"/>
</dbReference>
<evidence type="ECO:0000256" key="1">
    <source>
        <dbReference type="ARBA" id="ARBA00022490"/>
    </source>
</evidence>
<evidence type="ECO:0000256" key="2">
    <source>
        <dbReference type="ARBA" id="ARBA00022763"/>
    </source>
</evidence>
<dbReference type="Pfam" id="PF08459">
    <property type="entry name" value="UvrC_RNaseH_dom"/>
    <property type="match status" value="1"/>
</dbReference>
<dbReference type="InterPro" id="IPR047296">
    <property type="entry name" value="GIY-YIG_UvrC_Cho"/>
</dbReference>
<keyword evidence="2" id="KW-0227">DNA damage</keyword>
<keyword evidence="5" id="KW-0234">DNA repair</keyword>
<dbReference type="PROSITE" id="PS50165">
    <property type="entry name" value="UVRC"/>
    <property type="match status" value="1"/>
</dbReference>
<keyword evidence="4" id="KW-0267">Excision nuclease</keyword>
<dbReference type="Gene3D" id="4.10.860.10">
    <property type="entry name" value="UVR domain"/>
    <property type="match status" value="1"/>
</dbReference>
<evidence type="ECO:0000259" key="7">
    <source>
        <dbReference type="PROSITE" id="PS50164"/>
    </source>
</evidence>
<evidence type="ECO:0000259" key="6">
    <source>
        <dbReference type="PROSITE" id="PS50151"/>
    </source>
</evidence>
<dbReference type="PANTHER" id="PTHR30562:SF1">
    <property type="entry name" value="UVRABC SYSTEM PROTEIN C"/>
    <property type="match status" value="1"/>
</dbReference>
<dbReference type="InterPro" id="IPR050066">
    <property type="entry name" value="UvrABC_protein_C"/>
</dbReference>
<dbReference type="GO" id="GO:0009380">
    <property type="term" value="C:excinuclease repair complex"/>
    <property type="evidence" value="ECO:0007669"/>
    <property type="project" value="TreeGrafter"/>
</dbReference>
<evidence type="ECO:0000256" key="4">
    <source>
        <dbReference type="ARBA" id="ARBA00022881"/>
    </source>
</evidence>
<sequence length="430" mass="48847">MSSAKKVPSRPLSYKIDKLKELPTKPGVYLFKDGQGSVIYVGKAKSLRRRVTSYFTKQPDLKTRLLLDRATDFNYQVAPTEMAALLLEDSLIKKYKPRYNIALRDDKAYPFLKLTVNETWPRLLLVRRREGDGAKYFGPFQGGMVREIIRLTKKIFPLRWCKGPLKKREQPCLYYRIGVCAGPCVGKIDQAEYRLVVAGVKELLEGNFDSALAKLDEEMRQAAAKQDFEWAAQLRDRVAILQKMLEGKPWQGQASQVNLVALHELKEGLKLKKLPLRIEAFDVSNIQGSNIVGAMVVFVNGAPFKQDYRRFKIKHLVGQPNDVAALYEMIGRRYQGGLTRGLPLPDLVLVDGGKPQLKLAKAALSLAGLKDLPLVGLAKKQEELFLPHAIKPCHFSPRSLALLLLQRVRDEAHRFAIAYHRQRRDRALYQ</sequence>
<keyword evidence="1" id="KW-0963">Cytoplasm</keyword>
<dbReference type="GO" id="GO:0006289">
    <property type="term" value="P:nucleotide-excision repair"/>
    <property type="evidence" value="ECO:0007669"/>
    <property type="project" value="InterPro"/>
</dbReference>
<dbReference type="InterPro" id="IPR038476">
    <property type="entry name" value="UvrC_RNase_H_dom_sf"/>
</dbReference>
<evidence type="ECO:0000256" key="5">
    <source>
        <dbReference type="ARBA" id="ARBA00023204"/>
    </source>
</evidence>
<dbReference type="SUPFAM" id="SSF46600">
    <property type="entry name" value="C-terminal UvrC-binding domain of UvrB"/>
    <property type="match status" value="1"/>
</dbReference>
<dbReference type="InterPro" id="IPR035901">
    <property type="entry name" value="GIY-YIG_endonuc_sf"/>
</dbReference>
<comment type="caution">
    <text evidence="9">The sequence shown here is derived from an EMBL/GenBank/DDBJ whole genome shotgun (WGS) entry which is preliminary data.</text>
</comment>
<dbReference type="FunFam" id="3.40.1440.10:FF:000001">
    <property type="entry name" value="UvrABC system protein C"/>
    <property type="match status" value="1"/>
</dbReference>
<gene>
    <name evidence="9" type="ORF">COT42_00560</name>
</gene>
<dbReference type="GO" id="GO:0009381">
    <property type="term" value="F:excinuclease ABC activity"/>
    <property type="evidence" value="ECO:0007669"/>
    <property type="project" value="InterPro"/>
</dbReference>
<feature type="domain" description="UVR" evidence="6">
    <location>
        <begin position="209"/>
        <end position="244"/>
    </location>
</feature>
<evidence type="ECO:0000313" key="10">
    <source>
        <dbReference type="Proteomes" id="UP000231343"/>
    </source>
</evidence>
<evidence type="ECO:0000256" key="3">
    <source>
        <dbReference type="ARBA" id="ARBA00022769"/>
    </source>
</evidence>
<evidence type="ECO:0000313" key="9">
    <source>
        <dbReference type="EMBL" id="PIS31648.1"/>
    </source>
</evidence>
<keyword evidence="3" id="KW-0228">DNA excision</keyword>
<feature type="domain" description="GIY-YIG" evidence="7">
    <location>
        <begin position="24"/>
        <end position="101"/>
    </location>
</feature>
<dbReference type="Gene3D" id="3.40.1440.10">
    <property type="entry name" value="GIY-YIG endonuclease"/>
    <property type="match status" value="1"/>
</dbReference>
<dbReference type="PANTHER" id="PTHR30562">
    <property type="entry name" value="UVRC/OXIDOREDUCTASE"/>
    <property type="match status" value="1"/>
</dbReference>
<dbReference type="InterPro" id="IPR001162">
    <property type="entry name" value="UvrC_RNase_H_dom"/>
</dbReference>
<dbReference type="AlphaFoldDB" id="A0A2H0Y1P8"/>
<reference evidence="9 10" key="1">
    <citation type="submission" date="2017-09" db="EMBL/GenBank/DDBJ databases">
        <title>Depth-based differentiation of microbial function through sediment-hosted aquifers and enrichment of novel symbionts in the deep terrestrial subsurface.</title>
        <authorList>
            <person name="Probst A.J."/>
            <person name="Ladd B."/>
            <person name="Jarett J.K."/>
            <person name="Geller-Mcgrath D.E."/>
            <person name="Sieber C.M."/>
            <person name="Emerson J.B."/>
            <person name="Anantharaman K."/>
            <person name="Thomas B.C."/>
            <person name="Malmstrom R."/>
            <person name="Stieglmeier M."/>
            <person name="Klingl A."/>
            <person name="Woyke T."/>
            <person name="Ryan C.M."/>
            <person name="Banfield J.F."/>
        </authorList>
    </citation>
    <scope>NUCLEOTIDE SEQUENCE [LARGE SCALE GENOMIC DNA]</scope>
    <source>
        <strain evidence="9">CG08_land_8_20_14_0_20_45_16</strain>
    </source>
</reference>
<dbReference type="EMBL" id="PEYM01000006">
    <property type="protein sequence ID" value="PIS31648.1"/>
    <property type="molecule type" value="Genomic_DNA"/>
</dbReference>
<dbReference type="InterPro" id="IPR000305">
    <property type="entry name" value="GIY-YIG_endonuc"/>
</dbReference>
<dbReference type="SMART" id="SM00465">
    <property type="entry name" value="GIYc"/>
    <property type="match status" value="1"/>
</dbReference>
<name>A0A2H0Y1P8_UNCSA</name>
<dbReference type="Proteomes" id="UP000231343">
    <property type="component" value="Unassembled WGS sequence"/>
</dbReference>
<dbReference type="InterPro" id="IPR001943">
    <property type="entry name" value="UVR_dom"/>
</dbReference>
<protein>
    <submittedName>
        <fullName evidence="9">Excinuclease ABC subunit C</fullName>
    </submittedName>
</protein>
<dbReference type="PROSITE" id="PS50151">
    <property type="entry name" value="UVR"/>
    <property type="match status" value="1"/>
</dbReference>